<feature type="transmembrane region" description="Helical" evidence="1">
    <location>
        <begin position="75"/>
        <end position="93"/>
    </location>
</feature>
<evidence type="ECO:0000313" key="3">
    <source>
        <dbReference type="Proteomes" id="UP000199568"/>
    </source>
</evidence>
<feature type="transmembrane region" description="Helical" evidence="1">
    <location>
        <begin position="99"/>
        <end position="117"/>
    </location>
</feature>
<name>A0A1I0BJD8_9FIRM</name>
<feature type="transmembrane region" description="Helical" evidence="1">
    <location>
        <begin position="50"/>
        <end position="68"/>
    </location>
</feature>
<accession>A0A1I0BJD8</accession>
<dbReference type="EMBL" id="FOHU01000004">
    <property type="protein sequence ID" value="SET07028.1"/>
    <property type="molecule type" value="Genomic_DNA"/>
</dbReference>
<dbReference type="STRING" id="426128.SAMN05660297_01298"/>
<reference evidence="2 3" key="1">
    <citation type="submission" date="2016-10" db="EMBL/GenBank/DDBJ databases">
        <authorList>
            <person name="de Groot N.N."/>
        </authorList>
    </citation>
    <scope>NUCLEOTIDE SEQUENCE [LARGE SCALE GENOMIC DNA]</scope>
    <source>
        <strain evidence="2 3">DSM 18979</strain>
    </source>
</reference>
<feature type="transmembrane region" description="Helical" evidence="1">
    <location>
        <begin position="6"/>
        <end position="21"/>
    </location>
</feature>
<keyword evidence="1" id="KW-0472">Membrane</keyword>
<dbReference type="Proteomes" id="UP000199568">
    <property type="component" value="Unassembled WGS sequence"/>
</dbReference>
<proteinExistence type="predicted"/>
<evidence type="ECO:0000313" key="2">
    <source>
        <dbReference type="EMBL" id="SET07028.1"/>
    </source>
</evidence>
<keyword evidence="3" id="KW-1185">Reference proteome</keyword>
<dbReference type="OrthoDB" id="1954818at2"/>
<evidence type="ECO:0000256" key="1">
    <source>
        <dbReference type="SAM" id="Phobius"/>
    </source>
</evidence>
<dbReference type="RefSeq" id="WP_090441076.1">
    <property type="nucleotide sequence ID" value="NZ_FOHU01000004.1"/>
</dbReference>
<protein>
    <submittedName>
        <fullName evidence="2">Uncharacterized protein</fullName>
    </submittedName>
</protein>
<sequence length="141" mass="14359">MDNFAIILTSVIAGMIAYYISNGLGKGAVFGSAIVTLTAGLFLPHFVPTIGGTLAVMATCAGYAGMVAAKNAKNLSEMAIIGLINGILFIVTLSAYPGVGGRLGVVGAIACLVWMGMKKAYAMASKPNTAGEKETDVKPVN</sequence>
<keyword evidence="1" id="KW-1133">Transmembrane helix</keyword>
<dbReference type="AlphaFoldDB" id="A0A1I0BJD8"/>
<gene>
    <name evidence="2" type="ORF">SAMN05660297_01298</name>
</gene>
<keyword evidence="1" id="KW-0812">Transmembrane</keyword>
<organism evidence="2 3">
    <name type="scientific">Natronincola peptidivorans</name>
    <dbReference type="NCBI Taxonomy" id="426128"/>
    <lineage>
        <taxon>Bacteria</taxon>
        <taxon>Bacillati</taxon>
        <taxon>Bacillota</taxon>
        <taxon>Clostridia</taxon>
        <taxon>Peptostreptococcales</taxon>
        <taxon>Natronincolaceae</taxon>
        <taxon>Natronincola</taxon>
    </lineage>
</organism>